<organism evidence="7 8">
    <name type="scientific">Claveliimonas bilis</name>
    <dbReference type="NCBI Taxonomy" id="3028070"/>
    <lineage>
        <taxon>Bacteria</taxon>
        <taxon>Bacillati</taxon>
        <taxon>Bacillota</taxon>
        <taxon>Clostridia</taxon>
        <taxon>Lachnospirales</taxon>
        <taxon>Lachnospiraceae</taxon>
        <taxon>Claveliimonas</taxon>
    </lineage>
</organism>
<dbReference type="RefSeq" id="WP_316264337.1">
    <property type="nucleotide sequence ID" value="NZ_AP027742.1"/>
</dbReference>
<keyword evidence="2 5" id="KW-0812">Transmembrane</keyword>
<evidence type="ECO:0000259" key="6">
    <source>
        <dbReference type="Pfam" id="PF04932"/>
    </source>
</evidence>
<feature type="transmembrane region" description="Helical" evidence="5">
    <location>
        <begin position="86"/>
        <end position="104"/>
    </location>
</feature>
<dbReference type="InterPro" id="IPR051533">
    <property type="entry name" value="WaaL-like"/>
</dbReference>
<evidence type="ECO:0000256" key="4">
    <source>
        <dbReference type="ARBA" id="ARBA00023136"/>
    </source>
</evidence>
<dbReference type="PANTHER" id="PTHR37422:SF13">
    <property type="entry name" value="LIPOPOLYSACCHARIDE BIOSYNTHESIS PROTEIN PA4999-RELATED"/>
    <property type="match status" value="1"/>
</dbReference>
<feature type="transmembrane region" description="Helical" evidence="5">
    <location>
        <begin position="241"/>
        <end position="259"/>
    </location>
</feature>
<accession>A0ABN6YVP8</accession>
<feature type="transmembrane region" description="Helical" evidence="5">
    <location>
        <begin position="212"/>
        <end position="229"/>
    </location>
</feature>
<name>A0ABN6YVP8_9FIRM</name>
<comment type="subcellular location">
    <subcellularLocation>
        <location evidence="1">Membrane</location>
        <topology evidence="1">Multi-pass membrane protein</topology>
    </subcellularLocation>
</comment>
<evidence type="ECO:0000313" key="7">
    <source>
        <dbReference type="EMBL" id="BDZ77311.1"/>
    </source>
</evidence>
<dbReference type="Proteomes" id="UP001305815">
    <property type="component" value="Chromosome"/>
</dbReference>
<sequence>MHLRIPNSETLYKNLYWIIIATFLLSMFSNSVPRVLINGTVILAISIGIIRKNSSIIIKDQIVLLTFLLYCVASFVLFIINGYPKYVLLSAIAGSFLPIVLAFCRDTDLYERFYNNTFVALVISFVISLLLHINTPQFYCDYLYNMGYTSSNSIFWAKYFFQGLFGVTSLGTLSTCTALFYLCKLYQDKKMKTAIMMGISIVTLFVTTRRSAIAAFLLGASYIIVSNTFKRFMKKKYKINVKTLSVILLIVIIGIYAVIKNYESIIVIMSRVSNISGAVGERSDEWRKNIQSLSEFQIFFGTGFGSRSHTALQYGLQAVTDSGFVQLFCELGLLGFILFIACITTITIKCIRVPNKNFYYLSSMLIIFVYLLQAIGSNVFEFQVTSPLFWVSLGYCINKKGRMN</sequence>
<dbReference type="InterPro" id="IPR007016">
    <property type="entry name" value="O-antigen_ligase-rel_domated"/>
</dbReference>
<feature type="transmembrane region" description="Helical" evidence="5">
    <location>
        <begin position="324"/>
        <end position="346"/>
    </location>
</feature>
<evidence type="ECO:0000256" key="1">
    <source>
        <dbReference type="ARBA" id="ARBA00004141"/>
    </source>
</evidence>
<dbReference type="PANTHER" id="PTHR37422">
    <property type="entry name" value="TEICHURONIC ACID BIOSYNTHESIS PROTEIN TUAE"/>
    <property type="match status" value="1"/>
</dbReference>
<feature type="transmembrane region" description="Helical" evidence="5">
    <location>
        <begin position="159"/>
        <end position="183"/>
    </location>
</feature>
<protein>
    <recommendedName>
        <fullName evidence="6">O-antigen ligase-related domain-containing protein</fullName>
    </recommendedName>
</protein>
<feature type="domain" description="O-antigen ligase-related" evidence="6">
    <location>
        <begin position="196"/>
        <end position="340"/>
    </location>
</feature>
<feature type="transmembrane region" description="Helical" evidence="5">
    <location>
        <begin position="190"/>
        <end position="206"/>
    </location>
</feature>
<feature type="transmembrane region" description="Helical" evidence="5">
    <location>
        <begin position="12"/>
        <end position="29"/>
    </location>
</feature>
<gene>
    <name evidence="7" type="ORF">Lac1_14940</name>
</gene>
<evidence type="ECO:0000256" key="2">
    <source>
        <dbReference type="ARBA" id="ARBA00022692"/>
    </source>
</evidence>
<evidence type="ECO:0000256" key="3">
    <source>
        <dbReference type="ARBA" id="ARBA00022989"/>
    </source>
</evidence>
<evidence type="ECO:0000313" key="8">
    <source>
        <dbReference type="Proteomes" id="UP001305815"/>
    </source>
</evidence>
<keyword evidence="4 5" id="KW-0472">Membrane</keyword>
<feature type="transmembrane region" description="Helical" evidence="5">
    <location>
        <begin position="116"/>
        <end position="139"/>
    </location>
</feature>
<feature type="transmembrane region" description="Helical" evidence="5">
    <location>
        <begin position="62"/>
        <end position="80"/>
    </location>
</feature>
<feature type="transmembrane region" description="Helical" evidence="5">
    <location>
        <begin position="358"/>
        <end position="376"/>
    </location>
</feature>
<dbReference type="EMBL" id="AP027742">
    <property type="protein sequence ID" value="BDZ77311.1"/>
    <property type="molecule type" value="Genomic_DNA"/>
</dbReference>
<reference evidence="8" key="1">
    <citation type="journal article" date="2023" name="Int. J. Syst. Evol. Microbiol.">
        <title>Claveliimonas bilis gen. nov., sp. nov., deoxycholic acid-producing bacteria isolated from human faeces, and reclassification of Sellimonas monacensis Zenner et al. 2021 as Claveliimonas monacensis comb. nov.</title>
        <authorList>
            <person name="Hisatomi A."/>
            <person name="Kastawa N.W.E.P.G."/>
            <person name="Song I."/>
            <person name="Ohkuma M."/>
            <person name="Fukiya S."/>
            <person name="Sakamoto M."/>
        </authorList>
    </citation>
    <scope>NUCLEOTIDE SEQUENCE [LARGE SCALE GENOMIC DNA]</scope>
    <source>
        <strain evidence="8">12BBH14</strain>
    </source>
</reference>
<proteinExistence type="predicted"/>
<dbReference type="Pfam" id="PF04932">
    <property type="entry name" value="Wzy_C"/>
    <property type="match status" value="1"/>
</dbReference>
<keyword evidence="3 5" id="KW-1133">Transmembrane helix</keyword>
<keyword evidence="8" id="KW-1185">Reference proteome</keyword>
<evidence type="ECO:0000256" key="5">
    <source>
        <dbReference type="SAM" id="Phobius"/>
    </source>
</evidence>